<protein>
    <recommendedName>
        <fullName evidence="4">Histidinol dehydrogenase</fullName>
    </recommendedName>
</protein>
<keyword evidence="1" id="KW-0812">Transmembrane</keyword>
<accession>A0ABP8YL88</accession>
<feature type="transmembrane region" description="Helical" evidence="1">
    <location>
        <begin position="105"/>
        <end position="124"/>
    </location>
</feature>
<proteinExistence type="predicted"/>
<feature type="transmembrane region" description="Helical" evidence="1">
    <location>
        <begin position="49"/>
        <end position="67"/>
    </location>
</feature>
<evidence type="ECO:0000256" key="1">
    <source>
        <dbReference type="SAM" id="Phobius"/>
    </source>
</evidence>
<evidence type="ECO:0008006" key="4">
    <source>
        <dbReference type="Google" id="ProtNLM"/>
    </source>
</evidence>
<dbReference type="InterPro" id="IPR046095">
    <property type="entry name" value="DUF6113"/>
</dbReference>
<name>A0ABP8YL88_9MICO</name>
<comment type="caution">
    <text evidence="2">The sequence shown here is derived from an EMBL/GenBank/DDBJ whole genome shotgun (WGS) entry which is preliminary data.</text>
</comment>
<dbReference type="EMBL" id="BAABID010000012">
    <property type="protein sequence ID" value="GAA4731786.1"/>
    <property type="molecule type" value="Genomic_DNA"/>
</dbReference>
<gene>
    <name evidence="2" type="ORF">GCM10023216_24810</name>
</gene>
<keyword evidence="1" id="KW-1133">Transmembrane helix</keyword>
<dbReference type="RefSeq" id="WP_172151520.1">
    <property type="nucleotide sequence ID" value="NZ_BAABID010000012.1"/>
</dbReference>
<dbReference type="Pfam" id="PF19608">
    <property type="entry name" value="DUF6113"/>
    <property type="match status" value="1"/>
</dbReference>
<sequence length="137" mass="13973">MTSPPHHAHPAPARRGPVATAGRILLAVLLGGAVGTIGTVAHRTSWADLPAGLVLALVLTTGAAFLCRAWSGVGTLLGCGAGWLVAVQLLAAAGPGGDVLVPADVVGFTWTYGGLVPFVVVAFLPRRWFEDTGDEAW</sequence>
<evidence type="ECO:0000313" key="3">
    <source>
        <dbReference type="Proteomes" id="UP001500956"/>
    </source>
</evidence>
<dbReference type="Proteomes" id="UP001500956">
    <property type="component" value="Unassembled WGS sequence"/>
</dbReference>
<evidence type="ECO:0000313" key="2">
    <source>
        <dbReference type="EMBL" id="GAA4731786.1"/>
    </source>
</evidence>
<feature type="transmembrane region" description="Helical" evidence="1">
    <location>
        <begin position="24"/>
        <end position="43"/>
    </location>
</feature>
<organism evidence="2 3">
    <name type="scientific">Isoptericola chiayiensis</name>
    <dbReference type="NCBI Taxonomy" id="579446"/>
    <lineage>
        <taxon>Bacteria</taxon>
        <taxon>Bacillati</taxon>
        <taxon>Actinomycetota</taxon>
        <taxon>Actinomycetes</taxon>
        <taxon>Micrococcales</taxon>
        <taxon>Promicromonosporaceae</taxon>
        <taxon>Isoptericola</taxon>
    </lineage>
</organism>
<feature type="transmembrane region" description="Helical" evidence="1">
    <location>
        <begin position="74"/>
        <end position="93"/>
    </location>
</feature>
<keyword evidence="1" id="KW-0472">Membrane</keyword>
<keyword evidence="3" id="KW-1185">Reference proteome</keyword>
<reference evidence="3" key="1">
    <citation type="journal article" date="2019" name="Int. J. Syst. Evol. Microbiol.">
        <title>The Global Catalogue of Microorganisms (GCM) 10K type strain sequencing project: providing services to taxonomists for standard genome sequencing and annotation.</title>
        <authorList>
            <consortium name="The Broad Institute Genomics Platform"/>
            <consortium name="The Broad Institute Genome Sequencing Center for Infectious Disease"/>
            <person name="Wu L."/>
            <person name="Ma J."/>
        </authorList>
    </citation>
    <scope>NUCLEOTIDE SEQUENCE [LARGE SCALE GENOMIC DNA]</scope>
    <source>
        <strain evidence="3">JCM 18063</strain>
    </source>
</reference>